<reference evidence="10" key="1">
    <citation type="journal article" date="2019" name="Int. J. Syst. Evol. Microbiol.">
        <title>The Global Catalogue of Microorganisms (GCM) 10K type strain sequencing project: providing services to taxonomists for standard genome sequencing and annotation.</title>
        <authorList>
            <consortium name="The Broad Institute Genomics Platform"/>
            <consortium name="The Broad Institute Genome Sequencing Center for Infectious Disease"/>
            <person name="Wu L."/>
            <person name="Ma J."/>
        </authorList>
    </citation>
    <scope>NUCLEOTIDE SEQUENCE [LARGE SCALE GENOMIC DNA]</scope>
    <source>
        <strain evidence="10">CG52</strain>
    </source>
</reference>
<dbReference type="InterPro" id="IPR022837">
    <property type="entry name" value="MsrQ-like"/>
</dbReference>
<keyword evidence="10" id="KW-1185">Reference proteome</keyword>
<dbReference type="PANTHER" id="PTHR36964">
    <property type="entry name" value="PROTEIN-METHIONINE-SULFOXIDE REDUCTASE HEME-BINDING SUBUNIT MSRQ"/>
    <property type="match status" value="1"/>
</dbReference>
<proteinExistence type="inferred from homology"/>
<feature type="transmembrane region" description="Helical" evidence="7">
    <location>
        <begin position="83"/>
        <end position="101"/>
    </location>
</feature>
<organism evidence="9 10">
    <name type="scientific">Rhizobium helianthi</name>
    <dbReference type="NCBI Taxonomy" id="1132695"/>
    <lineage>
        <taxon>Bacteria</taxon>
        <taxon>Pseudomonadati</taxon>
        <taxon>Pseudomonadota</taxon>
        <taxon>Alphaproteobacteria</taxon>
        <taxon>Hyphomicrobiales</taxon>
        <taxon>Rhizobiaceae</taxon>
        <taxon>Rhizobium/Agrobacterium group</taxon>
        <taxon>Rhizobium</taxon>
    </lineage>
</organism>
<dbReference type="InterPro" id="IPR013130">
    <property type="entry name" value="Fe3_Rdtase_TM_dom"/>
</dbReference>
<evidence type="ECO:0000256" key="2">
    <source>
        <dbReference type="ARBA" id="ARBA00022448"/>
    </source>
</evidence>
<comment type="cofactor">
    <cofactor evidence="7">
        <name>FMN</name>
        <dbReference type="ChEBI" id="CHEBI:58210"/>
    </cofactor>
    <text evidence="7">Binds 1 FMN per subunit.</text>
</comment>
<dbReference type="EMBL" id="JBHUEQ010000002">
    <property type="protein sequence ID" value="MFD1743844.1"/>
    <property type="molecule type" value="Genomic_DNA"/>
</dbReference>
<dbReference type="RefSeq" id="WP_377394721.1">
    <property type="nucleotide sequence ID" value="NZ_JBHUEQ010000002.1"/>
</dbReference>
<comment type="caution">
    <text evidence="9">The sequence shown here is derived from an EMBL/GenBank/DDBJ whole genome shotgun (WGS) entry which is preliminary data.</text>
</comment>
<comment type="cofactor">
    <cofactor evidence="7">
        <name>heme b</name>
        <dbReference type="ChEBI" id="CHEBI:60344"/>
    </cofactor>
    <text evidence="7">Binds 1 heme b (iron(II)-protoporphyrin IX) group per subunit.</text>
</comment>
<protein>
    <recommendedName>
        <fullName evidence="7">Protein-methionine-sulfoxide reductase heme-binding subunit MsrQ</fullName>
    </recommendedName>
    <alternativeName>
        <fullName evidence="7">Flavocytochrome MsrQ</fullName>
    </alternativeName>
</protein>
<comment type="similarity">
    <text evidence="7">Belongs to the MsrQ family.</text>
</comment>
<feature type="transmembrane region" description="Helical" evidence="7">
    <location>
        <begin position="121"/>
        <end position="140"/>
    </location>
</feature>
<dbReference type="PANTHER" id="PTHR36964:SF1">
    <property type="entry name" value="PROTEIN-METHIONINE-SULFOXIDE REDUCTASE HEME-BINDING SUBUNIT MSRQ"/>
    <property type="match status" value="1"/>
</dbReference>
<evidence type="ECO:0000256" key="1">
    <source>
        <dbReference type="ARBA" id="ARBA00004141"/>
    </source>
</evidence>
<keyword evidence="7" id="KW-0349">Heme</keyword>
<comment type="subunit">
    <text evidence="7">Heterodimer of a catalytic subunit (MsrP) and a heme-binding subunit (MsrQ).</text>
</comment>
<accession>A0ABW4LY89</accession>
<feature type="transmembrane region" description="Helical" evidence="7">
    <location>
        <begin position="152"/>
        <end position="169"/>
    </location>
</feature>
<evidence type="ECO:0000259" key="8">
    <source>
        <dbReference type="Pfam" id="PF01794"/>
    </source>
</evidence>
<dbReference type="HAMAP" id="MF_01207">
    <property type="entry name" value="MsrQ"/>
    <property type="match status" value="1"/>
</dbReference>
<dbReference type="NCBIfam" id="NF003833">
    <property type="entry name" value="PRK05419.1-5"/>
    <property type="match status" value="1"/>
</dbReference>
<comment type="subcellular location">
    <subcellularLocation>
        <location evidence="7">Cell membrane</location>
        <topology evidence="7">Multi-pass membrane protein</topology>
    </subcellularLocation>
    <subcellularLocation>
        <location evidence="1">Membrane</location>
        <topology evidence="1">Multi-pass membrane protein</topology>
    </subcellularLocation>
</comment>
<keyword evidence="7" id="KW-0479">Metal-binding</keyword>
<keyword evidence="4 7" id="KW-1133">Transmembrane helix</keyword>
<evidence type="ECO:0000313" key="9">
    <source>
        <dbReference type="EMBL" id="MFD1743844.1"/>
    </source>
</evidence>
<evidence type="ECO:0000256" key="6">
    <source>
        <dbReference type="ARBA" id="ARBA00023136"/>
    </source>
</evidence>
<evidence type="ECO:0000256" key="4">
    <source>
        <dbReference type="ARBA" id="ARBA00022989"/>
    </source>
</evidence>
<evidence type="ECO:0000256" key="7">
    <source>
        <dbReference type="HAMAP-Rule" id="MF_01207"/>
    </source>
</evidence>
<keyword evidence="6 7" id="KW-0472">Membrane</keyword>
<evidence type="ECO:0000256" key="3">
    <source>
        <dbReference type="ARBA" id="ARBA00022692"/>
    </source>
</evidence>
<dbReference type="Proteomes" id="UP001597322">
    <property type="component" value="Unassembled WGS sequence"/>
</dbReference>
<name>A0ABW4LY89_9HYPH</name>
<comment type="function">
    <text evidence="7">Part of the MsrPQ system that repairs oxidized periplasmic proteins containing methionine sulfoxide residues (Met-O), using respiratory chain electrons. Thus protects these proteins from oxidative-stress damage caused by reactive species of oxygen and chlorine generated by the host defense mechanisms. MsrPQ is essential for the maintenance of envelope integrity under bleach stress, rescuing a wide series of structurally unrelated periplasmic proteins from methionine oxidation. MsrQ provides electrons for reduction to the reductase catalytic subunit MsrP, using the quinone pool of the respiratory chain.</text>
</comment>
<feature type="transmembrane region" description="Helical" evidence="7">
    <location>
        <begin position="52"/>
        <end position="71"/>
    </location>
</feature>
<gene>
    <name evidence="7 9" type="primary">msrQ</name>
    <name evidence="9" type="ORF">ACFSE1_00045</name>
</gene>
<sequence>MPALPALPKRLQGPSVWALYVIGLIPAAWYFYQAATGGLGFNPVKTFEHLLGIWALRFLIAALLITPLRDLAGINWFRYRRALGLLGFYYVLMHFGVYALLDLRLNLGAVWADIVRRPYITIGMLCLVLLIPLALTSNNWSIKRLGSRWGSLHKLSYLIIAGGILHFILARKSMTLEPVIYLSLVTALLVYRLIRPKLLDWKRARRVRFN</sequence>
<feature type="transmembrane region" description="Helical" evidence="7">
    <location>
        <begin position="12"/>
        <end position="32"/>
    </location>
</feature>
<keyword evidence="7" id="KW-1003">Cell membrane</keyword>
<keyword evidence="7" id="KW-0288">FMN</keyword>
<feature type="domain" description="Ferric oxidoreductase" evidence="8">
    <location>
        <begin position="51"/>
        <end position="162"/>
    </location>
</feature>
<feature type="transmembrane region" description="Helical" evidence="7">
    <location>
        <begin position="175"/>
        <end position="194"/>
    </location>
</feature>
<keyword evidence="7" id="KW-0285">Flavoprotein</keyword>
<evidence type="ECO:0000313" key="10">
    <source>
        <dbReference type="Proteomes" id="UP001597322"/>
    </source>
</evidence>
<keyword evidence="2 7" id="KW-0813">Transport</keyword>
<dbReference type="Pfam" id="PF01794">
    <property type="entry name" value="Ferric_reduct"/>
    <property type="match status" value="1"/>
</dbReference>
<keyword evidence="3 7" id="KW-0812">Transmembrane</keyword>
<keyword evidence="5 7" id="KW-0408">Iron</keyword>
<evidence type="ECO:0000256" key="5">
    <source>
        <dbReference type="ARBA" id="ARBA00023004"/>
    </source>
</evidence>
<keyword evidence="7" id="KW-0249">Electron transport</keyword>